<dbReference type="PROSITE" id="PS50878">
    <property type="entry name" value="RT_POL"/>
    <property type="match status" value="1"/>
</dbReference>
<dbReference type="InterPro" id="IPR000477">
    <property type="entry name" value="RT_dom"/>
</dbReference>
<proteinExistence type="predicted"/>
<dbReference type="Gene3D" id="3.30.70.270">
    <property type="match status" value="1"/>
</dbReference>
<dbReference type="InterPro" id="IPR043128">
    <property type="entry name" value="Rev_trsase/Diguanyl_cyclase"/>
</dbReference>
<evidence type="ECO:0000313" key="2">
    <source>
        <dbReference type="EMBL" id="JAS72242.1"/>
    </source>
</evidence>
<dbReference type="PANTHER" id="PTHR33064">
    <property type="entry name" value="POL PROTEIN"/>
    <property type="match status" value="1"/>
</dbReference>
<sequence length="104" mass="12052">LLVGSGVLTAYLNTVLGHLKFKCVLTYLDDIIVYSKGLDEHYAHLREVLRCLRNHNLTANVNKVKFCYKEINFLGHIVSENKLKIDPERTVNIQQCRRPKNKKD</sequence>
<dbReference type="AlphaFoldDB" id="A0A1B6HCA7"/>
<organism evidence="2">
    <name type="scientific">Homalodisca liturata</name>
    <dbReference type="NCBI Taxonomy" id="320908"/>
    <lineage>
        <taxon>Eukaryota</taxon>
        <taxon>Metazoa</taxon>
        <taxon>Ecdysozoa</taxon>
        <taxon>Arthropoda</taxon>
        <taxon>Hexapoda</taxon>
        <taxon>Insecta</taxon>
        <taxon>Pterygota</taxon>
        <taxon>Neoptera</taxon>
        <taxon>Paraneoptera</taxon>
        <taxon>Hemiptera</taxon>
        <taxon>Auchenorrhyncha</taxon>
        <taxon>Membracoidea</taxon>
        <taxon>Cicadellidae</taxon>
        <taxon>Cicadellinae</taxon>
        <taxon>Proconiini</taxon>
        <taxon>Homalodisca</taxon>
    </lineage>
</organism>
<evidence type="ECO:0000259" key="1">
    <source>
        <dbReference type="PROSITE" id="PS50878"/>
    </source>
</evidence>
<accession>A0A1B6HCA7</accession>
<dbReference type="PANTHER" id="PTHR33064:SF37">
    <property type="entry name" value="RIBONUCLEASE H"/>
    <property type="match status" value="1"/>
</dbReference>
<dbReference type="InterPro" id="IPR051320">
    <property type="entry name" value="Viral_Replic_Matur_Polypro"/>
</dbReference>
<dbReference type="Pfam" id="PF00078">
    <property type="entry name" value="RVT_1"/>
    <property type="match status" value="1"/>
</dbReference>
<reference evidence="2" key="1">
    <citation type="submission" date="2015-11" db="EMBL/GenBank/DDBJ databases">
        <title>De novo transcriptome assembly of four potential Pierce s Disease insect vectors from Arizona vineyards.</title>
        <authorList>
            <person name="Tassone E.E."/>
        </authorList>
    </citation>
    <scope>NUCLEOTIDE SEQUENCE</scope>
</reference>
<name>A0A1B6HCA7_9HEMI</name>
<dbReference type="FunFam" id="3.30.70.270:FF:000003">
    <property type="entry name" value="Transposon Ty3-G Gag-Pol polyprotein"/>
    <property type="match status" value="1"/>
</dbReference>
<dbReference type="EMBL" id="GECU01035464">
    <property type="protein sequence ID" value="JAS72242.1"/>
    <property type="molecule type" value="Transcribed_RNA"/>
</dbReference>
<dbReference type="GO" id="GO:0071897">
    <property type="term" value="P:DNA biosynthetic process"/>
    <property type="evidence" value="ECO:0007669"/>
    <property type="project" value="UniProtKB-ARBA"/>
</dbReference>
<protein>
    <recommendedName>
        <fullName evidence="1">Reverse transcriptase domain-containing protein</fullName>
    </recommendedName>
</protein>
<feature type="non-terminal residue" evidence="2">
    <location>
        <position position="1"/>
    </location>
</feature>
<dbReference type="SUPFAM" id="SSF56672">
    <property type="entry name" value="DNA/RNA polymerases"/>
    <property type="match status" value="1"/>
</dbReference>
<feature type="domain" description="Reverse transcriptase" evidence="1">
    <location>
        <begin position="1"/>
        <end position="78"/>
    </location>
</feature>
<gene>
    <name evidence="2" type="ORF">g.56884</name>
</gene>
<feature type="non-terminal residue" evidence="2">
    <location>
        <position position="104"/>
    </location>
</feature>
<dbReference type="InterPro" id="IPR043502">
    <property type="entry name" value="DNA/RNA_pol_sf"/>
</dbReference>